<reference evidence="1 2" key="1">
    <citation type="journal article" date="2015" name="BMC Genomics">
        <title>Comparative genomics and metabolic profiling of the genus Lysobacter.</title>
        <authorList>
            <person name="de Bruijn I."/>
            <person name="Cheng X."/>
            <person name="de Jager V."/>
            <person name="Exposito R.G."/>
            <person name="Watrous J."/>
            <person name="Patel N."/>
            <person name="Postma J."/>
            <person name="Dorrestein P.C."/>
            <person name="Kobayashi D."/>
            <person name="Raaijmakers J.M."/>
        </authorList>
    </citation>
    <scope>NUCLEOTIDE SEQUENCE [LARGE SCALE GENOMIC DNA]</scope>
    <source>
        <strain evidence="1 2">76</strain>
    </source>
</reference>
<sequence>MRAYAAQGETLDALCWRVLGRTAGVVEAALIANPGLADLGPILPHGTAVDLLPPVATAPAHQTLIQLWD</sequence>
<dbReference type="KEGG" id="lab:LA76x_1291"/>
<evidence type="ECO:0000313" key="1">
    <source>
        <dbReference type="EMBL" id="ALN79449.1"/>
    </source>
</evidence>
<dbReference type="Pfam" id="PF05489">
    <property type="entry name" value="Phage_tail_X"/>
    <property type="match status" value="1"/>
</dbReference>
<name>A0A0S2F7A7_LYSAN</name>
<protein>
    <submittedName>
        <fullName evidence="1">Phage Tail Protein X family protein</fullName>
    </submittedName>
</protein>
<evidence type="ECO:0000313" key="2">
    <source>
        <dbReference type="Proteomes" id="UP000060787"/>
    </source>
</evidence>
<keyword evidence="2" id="KW-1185">Reference proteome</keyword>
<dbReference type="EMBL" id="CP011129">
    <property type="protein sequence ID" value="ALN79449.1"/>
    <property type="molecule type" value="Genomic_DNA"/>
</dbReference>
<dbReference type="InterPro" id="IPR008861">
    <property type="entry name" value="GpX-like"/>
</dbReference>
<dbReference type="PATRIC" id="fig|84531.8.peg.1315"/>
<organism evidence="1 2">
    <name type="scientific">Lysobacter antibioticus</name>
    <dbReference type="NCBI Taxonomy" id="84531"/>
    <lineage>
        <taxon>Bacteria</taxon>
        <taxon>Pseudomonadati</taxon>
        <taxon>Pseudomonadota</taxon>
        <taxon>Gammaproteobacteria</taxon>
        <taxon>Lysobacterales</taxon>
        <taxon>Lysobacteraceae</taxon>
        <taxon>Lysobacter</taxon>
    </lineage>
</organism>
<dbReference type="RefSeq" id="WP_057917030.1">
    <property type="nucleotide sequence ID" value="NZ_CP011129.1"/>
</dbReference>
<dbReference type="STRING" id="84531.LA76x_1291"/>
<proteinExistence type="predicted"/>
<dbReference type="Proteomes" id="UP000060787">
    <property type="component" value="Chromosome"/>
</dbReference>
<dbReference type="AlphaFoldDB" id="A0A0S2F7A7"/>
<accession>A0A0S2F7A7</accession>
<gene>
    <name evidence="1" type="ORF">LA76x_1291</name>
</gene>